<evidence type="ECO:0000256" key="5">
    <source>
        <dbReference type="SAM" id="MobiDB-lite"/>
    </source>
</evidence>
<accession>A0ABU0C444</accession>
<feature type="region of interest" description="Disordered" evidence="5">
    <location>
        <begin position="1"/>
        <end position="22"/>
    </location>
</feature>
<evidence type="ECO:0000256" key="2">
    <source>
        <dbReference type="ARBA" id="ARBA00022737"/>
    </source>
</evidence>
<comment type="similarity">
    <text evidence="1">Belongs to the UPF0053 family. Hemolysin C subfamily.</text>
</comment>
<dbReference type="RefSeq" id="WP_307153482.1">
    <property type="nucleotide sequence ID" value="NZ_JAUSUK010000001.1"/>
</dbReference>
<organism evidence="7 8">
    <name type="scientific">Rhodopseudomonas julia</name>
    <dbReference type="NCBI Taxonomy" id="200617"/>
    <lineage>
        <taxon>Bacteria</taxon>
        <taxon>Pseudomonadati</taxon>
        <taxon>Pseudomonadota</taxon>
        <taxon>Alphaproteobacteria</taxon>
        <taxon>Hyphomicrobiales</taxon>
        <taxon>Nitrobacteraceae</taxon>
        <taxon>Rhodopseudomonas</taxon>
    </lineage>
</organism>
<dbReference type="SMART" id="SM01091">
    <property type="entry name" value="CorC_HlyC"/>
    <property type="match status" value="1"/>
</dbReference>
<evidence type="ECO:0000256" key="3">
    <source>
        <dbReference type="ARBA" id="ARBA00023122"/>
    </source>
</evidence>
<sequence>MNDDRSRSPAGLSYDVSESTPESVGDRLRATFKVLIGGKSNGSARSEIEHVLAADEVDGAAFAPEERAMLRAVLKLGDMRVDDVMVPRADIDAVDHDVPLATVLMAFKEAGHSRLPVYRETLDDPMGMVHLKDVVGWMLEHARKDLEQPESMAAAEEETERRFRFSASLDFSPVDLSQPLRSSGIIRPILFVPPSMPARMLLERMQAGRTQMALVIDEYGGTDGLVSLEDLVETIVGEIEDEHDDEEDADIAKVAEGVFVADARAELDELADVIGPAFLTGELGEEVETVGGLIYTLLGRIPVRGEIVNALDGFEIEILEADPRRIKRVRIRERRKGRLVQRVKSRQAAEPALPAPSGAPPALQIADKPRATESPSSSDTSD</sequence>
<evidence type="ECO:0000313" key="8">
    <source>
        <dbReference type="Proteomes" id="UP001230253"/>
    </source>
</evidence>
<keyword evidence="8" id="KW-1185">Reference proteome</keyword>
<protein>
    <submittedName>
        <fullName evidence="7">CBS domain containing-hemolysin-like protein</fullName>
    </submittedName>
</protein>
<name>A0ABU0C444_9BRAD</name>
<gene>
    <name evidence="7" type="ORF">J2R99_001122</name>
</gene>
<dbReference type="Pfam" id="PF03471">
    <property type="entry name" value="CorC_HlyC"/>
    <property type="match status" value="1"/>
</dbReference>
<dbReference type="SUPFAM" id="SSF54631">
    <property type="entry name" value="CBS-domain pair"/>
    <property type="match status" value="1"/>
</dbReference>
<dbReference type="EMBL" id="JAUSUK010000001">
    <property type="protein sequence ID" value="MDQ0325273.1"/>
    <property type="molecule type" value="Genomic_DNA"/>
</dbReference>
<evidence type="ECO:0000259" key="6">
    <source>
        <dbReference type="PROSITE" id="PS51371"/>
    </source>
</evidence>
<feature type="domain" description="CBS" evidence="6">
    <location>
        <begin position="85"/>
        <end position="146"/>
    </location>
</feature>
<feature type="domain" description="CBS" evidence="6">
    <location>
        <begin position="185"/>
        <end position="242"/>
    </location>
</feature>
<dbReference type="InterPro" id="IPR016169">
    <property type="entry name" value="FAD-bd_PCMH_sub2"/>
</dbReference>
<dbReference type="Pfam" id="PF00571">
    <property type="entry name" value="CBS"/>
    <property type="match status" value="2"/>
</dbReference>
<feature type="compositionally biased region" description="Polar residues" evidence="5">
    <location>
        <begin position="373"/>
        <end position="382"/>
    </location>
</feature>
<dbReference type="PANTHER" id="PTHR22777:SF27">
    <property type="entry name" value="MAGNESIUM AND COBALT EFFLUX PROTEIN CORC"/>
    <property type="match status" value="1"/>
</dbReference>
<keyword evidence="2" id="KW-0677">Repeat</keyword>
<evidence type="ECO:0000256" key="4">
    <source>
        <dbReference type="PROSITE-ProRule" id="PRU00703"/>
    </source>
</evidence>
<dbReference type="InterPro" id="IPR000644">
    <property type="entry name" value="CBS_dom"/>
</dbReference>
<reference evidence="7 8" key="1">
    <citation type="submission" date="2023-07" db="EMBL/GenBank/DDBJ databases">
        <title>Genomic Encyclopedia of Type Strains, Phase IV (KMG-IV): sequencing the most valuable type-strain genomes for metagenomic binning, comparative biology and taxonomic classification.</title>
        <authorList>
            <person name="Goeker M."/>
        </authorList>
    </citation>
    <scope>NUCLEOTIDE SEQUENCE [LARGE SCALE GENOMIC DNA]</scope>
    <source>
        <strain evidence="7 8">DSM 11549</strain>
    </source>
</reference>
<dbReference type="Gene3D" id="3.30.465.10">
    <property type="match status" value="1"/>
</dbReference>
<dbReference type="Gene3D" id="3.10.580.10">
    <property type="entry name" value="CBS-domain"/>
    <property type="match status" value="1"/>
</dbReference>
<evidence type="ECO:0000256" key="1">
    <source>
        <dbReference type="ARBA" id="ARBA00006446"/>
    </source>
</evidence>
<dbReference type="InterPro" id="IPR046342">
    <property type="entry name" value="CBS_dom_sf"/>
</dbReference>
<dbReference type="PANTHER" id="PTHR22777">
    <property type="entry name" value="HEMOLYSIN-RELATED"/>
    <property type="match status" value="1"/>
</dbReference>
<dbReference type="PROSITE" id="PS51371">
    <property type="entry name" value="CBS"/>
    <property type="match status" value="2"/>
</dbReference>
<dbReference type="InterPro" id="IPR044751">
    <property type="entry name" value="Ion_transp-like_CBS"/>
</dbReference>
<comment type="caution">
    <text evidence="7">The sequence shown here is derived from an EMBL/GenBank/DDBJ whole genome shotgun (WGS) entry which is preliminary data.</text>
</comment>
<dbReference type="InterPro" id="IPR036318">
    <property type="entry name" value="FAD-bd_PCMH-like_sf"/>
</dbReference>
<feature type="region of interest" description="Disordered" evidence="5">
    <location>
        <begin position="341"/>
        <end position="382"/>
    </location>
</feature>
<proteinExistence type="inferred from homology"/>
<evidence type="ECO:0000313" key="7">
    <source>
        <dbReference type="EMBL" id="MDQ0325273.1"/>
    </source>
</evidence>
<dbReference type="CDD" id="cd04590">
    <property type="entry name" value="CBS_pair_CorC_HlyC_assoc"/>
    <property type="match status" value="1"/>
</dbReference>
<dbReference type="InterPro" id="IPR005170">
    <property type="entry name" value="Transptr-assoc_dom"/>
</dbReference>
<dbReference type="Proteomes" id="UP001230253">
    <property type="component" value="Unassembled WGS sequence"/>
</dbReference>
<keyword evidence="3 4" id="KW-0129">CBS domain</keyword>
<dbReference type="SUPFAM" id="SSF56176">
    <property type="entry name" value="FAD-binding/transporter-associated domain-like"/>
    <property type="match status" value="1"/>
</dbReference>